<evidence type="ECO:0000256" key="1">
    <source>
        <dbReference type="SAM" id="Phobius"/>
    </source>
</evidence>
<organism evidence="2 3">
    <name type="scientific">Aminobacter anthyllidis</name>
    <dbReference type="NCBI Taxonomy" id="1035067"/>
    <lineage>
        <taxon>Bacteria</taxon>
        <taxon>Pseudomonadati</taxon>
        <taxon>Pseudomonadota</taxon>
        <taxon>Alphaproteobacteria</taxon>
        <taxon>Hyphomicrobiales</taxon>
        <taxon>Phyllobacteriaceae</taxon>
        <taxon>Aminobacter</taxon>
    </lineage>
</organism>
<gene>
    <name evidence="2" type="ORF">J1C56_02290</name>
</gene>
<reference evidence="2" key="1">
    <citation type="journal article" date="2021" name="Microorganisms">
        <title>Phylogenomic Reconstruction and Metabolic Potential of the Genus Aminobacter.</title>
        <authorList>
            <person name="Artuso I."/>
            <person name="Turrini P."/>
            <person name="Pirolo M."/>
            <person name="Lugli G.A."/>
            <person name="Ventura M."/>
            <person name="Visca P."/>
        </authorList>
    </citation>
    <scope>NUCLEOTIDE SEQUENCE</scope>
    <source>
        <strain evidence="2">LMG 26462</strain>
    </source>
</reference>
<feature type="transmembrane region" description="Helical" evidence="1">
    <location>
        <begin position="20"/>
        <end position="46"/>
    </location>
</feature>
<comment type="caution">
    <text evidence="2">The sequence shown here is derived from an EMBL/GenBank/DDBJ whole genome shotgun (WGS) entry which is preliminary data.</text>
</comment>
<keyword evidence="1" id="KW-0812">Transmembrane</keyword>
<protein>
    <submittedName>
        <fullName evidence="2">Uncharacterized protein</fullName>
    </submittedName>
</protein>
<keyword evidence="1" id="KW-0472">Membrane</keyword>
<sequence length="61" mass="6369">MITESSQTTGLIGAAVTAPWWAPILANVNIVLTAILTTLGIVLSAIKIVQALRKPPTKEDG</sequence>
<dbReference type="AlphaFoldDB" id="A0A9X1D468"/>
<reference evidence="2" key="2">
    <citation type="submission" date="2021-03" db="EMBL/GenBank/DDBJ databases">
        <authorList>
            <person name="Artuso I."/>
            <person name="Turrini P."/>
            <person name="Pirolo M."/>
            <person name="Lugli G.A."/>
            <person name="Ventura M."/>
            <person name="Visca P."/>
        </authorList>
    </citation>
    <scope>NUCLEOTIDE SEQUENCE</scope>
    <source>
        <strain evidence="2">LMG 26462</strain>
    </source>
</reference>
<dbReference type="RefSeq" id="WP_214385608.1">
    <property type="nucleotide sequence ID" value="NZ_JAFLWW010000001.1"/>
</dbReference>
<name>A0A9X1D468_9HYPH</name>
<evidence type="ECO:0000313" key="3">
    <source>
        <dbReference type="Proteomes" id="UP001138921"/>
    </source>
</evidence>
<accession>A0A9X1D468</accession>
<keyword evidence="3" id="KW-1185">Reference proteome</keyword>
<evidence type="ECO:0000313" key="2">
    <source>
        <dbReference type="EMBL" id="MBT1154414.1"/>
    </source>
</evidence>
<dbReference type="EMBL" id="JAFLWW010000001">
    <property type="protein sequence ID" value="MBT1154414.1"/>
    <property type="molecule type" value="Genomic_DNA"/>
</dbReference>
<keyword evidence="1" id="KW-1133">Transmembrane helix</keyword>
<dbReference type="Proteomes" id="UP001138921">
    <property type="component" value="Unassembled WGS sequence"/>
</dbReference>
<proteinExistence type="predicted"/>